<name>A0A1H8B1E3_9PROT</name>
<dbReference type="GO" id="GO:0044781">
    <property type="term" value="P:bacterial-type flagellum organization"/>
    <property type="evidence" value="ECO:0007669"/>
    <property type="project" value="UniProtKB-KW"/>
</dbReference>
<feature type="region of interest" description="Disordered" evidence="9">
    <location>
        <begin position="20"/>
        <end position="49"/>
    </location>
</feature>
<dbReference type="InterPro" id="IPR007412">
    <property type="entry name" value="FlgM"/>
</dbReference>
<dbReference type="EMBL" id="FOCP01000002">
    <property type="protein sequence ID" value="SEM75928.1"/>
    <property type="molecule type" value="Genomic_DNA"/>
</dbReference>
<evidence type="ECO:0000256" key="2">
    <source>
        <dbReference type="ARBA" id="ARBA00017823"/>
    </source>
</evidence>
<sequence length="117" mass="12737">MRHLTKIIDRESKLKIDNSIHSVTNVSGGDGKKRPENASASGINPEDTNNAVHISAQAINLKSSERISNNDGVVDMSRVQEIKSAISEGTFKVNPDVVADRLLETVKELINTKEGRS</sequence>
<evidence type="ECO:0000256" key="7">
    <source>
        <dbReference type="ARBA" id="ARBA00024739"/>
    </source>
</evidence>
<dbReference type="AlphaFoldDB" id="A0A1H8B1E3"/>
<reference evidence="11 12" key="1">
    <citation type="submission" date="2016-10" db="EMBL/GenBank/DDBJ databases">
        <authorList>
            <person name="de Groot N.N."/>
        </authorList>
    </citation>
    <scope>NUCLEOTIDE SEQUENCE [LARGE SCALE GENOMIC DNA]</scope>
    <source>
        <strain evidence="11 12">Nm22</strain>
    </source>
</reference>
<gene>
    <name evidence="11" type="ORF">SAMN05216325_10220</name>
</gene>
<evidence type="ECO:0000256" key="6">
    <source>
        <dbReference type="ARBA" id="ARBA00023163"/>
    </source>
</evidence>
<keyword evidence="4" id="KW-1005">Bacterial flagellum biogenesis</keyword>
<evidence type="ECO:0000256" key="4">
    <source>
        <dbReference type="ARBA" id="ARBA00022795"/>
    </source>
</evidence>
<evidence type="ECO:0000256" key="1">
    <source>
        <dbReference type="ARBA" id="ARBA00005322"/>
    </source>
</evidence>
<dbReference type="InterPro" id="IPR031316">
    <property type="entry name" value="FlgM_C"/>
</dbReference>
<dbReference type="InterPro" id="IPR035890">
    <property type="entry name" value="Anti-sigma-28_factor_FlgM_sf"/>
</dbReference>
<keyword evidence="5" id="KW-0805">Transcription regulation</keyword>
<keyword evidence="3" id="KW-0678">Repressor</keyword>
<feature type="domain" description="Anti-sigma-28 factor FlgM C-terminal" evidence="10">
    <location>
        <begin position="52"/>
        <end position="104"/>
    </location>
</feature>
<evidence type="ECO:0000259" key="10">
    <source>
        <dbReference type="Pfam" id="PF04316"/>
    </source>
</evidence>
<dbReference type="GO" id="GO:0045892">
    <property type="term" value="P:negative regulation of DNA-templated transcription"/>
    <property type="evidence" value="ECO:0007669"/>
    <property type="project" value="InterPro"/>
</dbReference>
<evidence type="ECO:0000313" key="11">
    <source>
        <dbReference type="EMBL" id="SEM75928.1"/>
    </source>
</evidence>
<dbReference type="OrthoDB" id="5298032at2"/>
<feature type="compositionally biased region" description="Polar residues" evidence="9">
    <location>
        <begin position="38"/>
        <end position="49"/>
    </location>
</feature>
<dbReference type="SUPFAM" id="SSF101498">
    <property type="entry name" value="Anti-sigma factor FlgM"/>
    <property type="match status" value="1"/>
</dbReference>
<dbReference type="Proteomes" id="UP000199459">
    <property type="component" value="Unassembled WGS sequence"/>
</dbReference>
<comment type="function">
    <text evidence="7">Responsible for the coupling of flagellin expression to flagellar assembly by preventing expression of the flagellin genes when a component of the middle class of proteins is defective. It negatively regulates flagellar genes by inhibiting the activity of FliA by directly binding to FliA.</text>
</comment>
<dbReference type="Pfam" id="PF04316">
    <property type="entry name" value="FlgM"/>
    <property type="match status" value="1"/>
</dbReference>
<protein>
    <recommendedName>
        <fullName evidence="2">Negative regulator of flagellin synthesis</fullName>
    </recommendedName>
    <alternativeName>
        <fullName evidence="8">Anti-sigma-28 factor</fullName>
    </alternativeName>
</protein>
<evidence type="ECO:0000313" key="12">
    <source>
        <dbReference type="Proteomes" id="UP000199459"/>
    </source>
</evidence>
<proteinExistence type="inferred from homology"/>
<keyword evidence="6" id="KW-0804">Transcription</keyword>
<evidence type="ECO:0000256" key="8">
    <source>
        <dbReference type="ARBA" id="ARBA00030117"/>
    </source>
</evidence>
<dbReference type="NCBIfam" id="TIGR03824">
    <property type="entry name" value="FlgM_jcvi"/>
    <property type="match status" value="1"/>
</dbReference>
<comment type="similarity">
    <text evidence="1">Belongs to the FlgM family.</text>
</comment>
<evidence type="ECO:0000256" key="3">
    <source>
        <dbReference type="ARBA" id="ARBA00022491"/>
    </source>
</evidence>
<organism evidence="11 12">
    <name type="scientific">Nitrosomonas marina</name>
    <dbReference type="NCBI Taxonomy" id="917"/>
    <lineage>
        <taxon>Bacteria</taxon>
        <taxon>Pseudomonadati</taxon>
        <taxon>Pseudomonadota</taxon>
        <taxon>Betaproteobacteria</taxon>
        <taxon>Nitrosomonadales</taxon>
        <taxon>Nitrosomonadaceae</taxon>
        <taxon>Nitrosomonas</taxon>
    </lineage>
</organism>
<dbReference type="STRING" id="917.SAMN05216326_11518"/>
<evidence type="ECO:0000256" key="9">
    <source>
        <dbReference type="SAM" id="MobiDB-lite"/>
    </source>
</evidence>
<evidence type="ECO:0000256" key="5">
    <source>
        <dbReference type="ARBA" id="ARBA00023015"/>
    </source>
</evidence>
<accession>A0A1H8B1E3</accession>